<keyword evidence="2 4" id="KW-0807">Transducer</keyword>
<feature type="transmembrane region" description="Helical" evidence="5">
    <location>
        <begin position="53"/>
        <end position="73"/>
    </location>
</feature>
<dbReference type="FunFam" id="1.10.287.950:FF:000001">
    <property type="entry name" value="Methyl-accepting chemotaxis sensory transducer"/>
    <property type="match status" value="1"/>
</dbReference>
<dbReference type="CDD" id="cd11386">
    <property type="entry name" value="MCP_signal"/>
    <property type="match status" value="1"/>
</dbReference>
<proteinExistence type="inferred from homology"/>
<evidence type="ECO:0000259" key="6">
    <source>
        <dbReference type="PROSITE" id="PS50111"/>
    </source>
</evidence>
<keyword evidence="5" id="KW-1133">Transmembrane helix</keyword>
<comment type="similarity">
    <text evidence="3">Belongs to the methyl-accepting chemotaxis (MCP) protein family.</text>
</comment>
<evidence type="ECO:0000256" key="1">
    <source>
        <dbReference type="ARBA" id="ARBA00004370"/>
    </source>
</evidence>
<organism evidence="7 8">
    <name type="scientific">Vibrio caribbeanicus ATCC BAA-2122</name>
    <dbReference type="NCBI Taxonomy" id="796620"/>
    <lineage>
        <taxon>Bacteria</taxon>
        <taxon>Pseudomonadati</taxon>
        <taxon>Pseudomonadota</taxon>
        <taxon>Gammaproteobacteria</taxon>
        <taxon>Vibrionales</taxon>
        <taxon>Vibrionaceae</taxon>
        <taxon>Vibrio</taxon>
    </lineage>
</organism>
<accession>E3BEL8</accession>
<sequence length="407" mass="44836">MFNSLFQSLRVSHLVKSLALLNLFIFLGLSLIIVGKTGFIFLENHVVFSMEWVLMLTEILVLLLSFFIIYRVLDPIDVFNKHMDQLVQFDIRPGPVCDWLESNSRRNDEFSQLAKKLRAFREPIHSLLSDLSNKNLVELNTAQKEIACAILTTSENSQSELSEVEQVATAAIELNATANDLVLRVSDTEAAVSATLDIINSSRNTLSKSSKISEKIGDSMKESRQIMNTLNDYSQEIGSVVEVIKNISDQTNLLALNAAIEAARAGNFGKGFAVVANEVRSLAAKTQASTDEISNSINNLQELCRKAQTMIDTNSDLVEDSVSIAEDVHDGFESIAKKVSSILNTNTQVACASEEQSTVTSDISHRLASISSLVHSNVQGCNNIKEINTEVSTMTDDVRAIIQRFTV</sequence>
<evidence type="ECO:0000313" key="8">
    <source>
        <dbReference type="Proteomes" id="UP000002943"/>
    </source>
</evidence>
<comment type="caution">
    <text evidence="7">The sequence shown here is derived from an EMBL/GenBank/DDBJ whole genome shotgun (WGS) entry which is preliminary data.</text>
</comment>
<gene>
    <name evidence="7" type="ORF">VIBC2010_15769</name>
</gene>
<dbReference type="Gene3D" id="1.10.287.950">
    <property type="entry name" value="Methyl-accepting chemotaxis protein"/>
    <property type="match status" value="1"/>
</dbReference>
<dbReference type="PANTHER" id="PTHR32089:SF33">
    <property type="entry name" value="TOXIN COREGULATED PILUS BIOSYNTHESIS PROTEIN I"/>
    <property type="match status" value="1"/>
</dbReference>
<evidence type="ECO:0000256" key="4">
    <source>
        <dbReference type="PROSITE-ProRule" id="PRU00284"/>
    </source>
</evidence>
<dbReference type="Proteomes" id="UP000002943">
    <property type="component" value="Unassembled WGS sequence"/>
</dbReference>
<evidence type="ECO:0000256" key="5">
    <source>
        <dbReference type="SAM" id="Phobius"/>
    </source>
</evidence>
<reference evidence="7 8" key="1">
    <citation type="journal article" date="2012" name="Int. J. Syst. Evol. Microbiol.">
        <title>Vibrio caribbeanicus sp. nov., isolated from the marine sponge Scleritoderma cyanea.</title>
        <authorList>
            <person name="Hoffmann M."/>
            <person name="Monday S.R."/>
            <person name="Allard M.W."/>
            <person name="Strain E.A."/>
            <person name="Whittaker P."/>
            <person name="Naum M."/>
            <person name="McCarthy P.J."/>
            <person name="Lopez J.V."/>
            <person name="Fischer M."/>
            <person name="Brown E.W."/>
        </authorList>
    </citation>
    <scope>NUCLEOTIDE SEQUENCE [LARGE SCALE GENOMIC DNA]</scope>
    <source>
        <strain evidence="7 8">ATCC BAA-2122</strain>
    </source>
</reference>
<dbReference type="PROSITE" id="PS50111">
    <property type="entry name" value="CHEMOTAXIS_TRANSDUC_2"/>
    <property type="match status" value="1"/>
</dbReference>
<evidence type="ECO:0000256" key="2">
    <source>
        <dbReference type="ARBA" id="ARBA00023224"/>
    </source>
</evidence>
<evidence type="ECO:0000313" key="7">
    <source>
        <dbReference type="EMBL" id="EFP98385.1"/>
    </source>
</evidence>
<dbReference type="InterPro" id="IPR004089">
    <property type="entry name" value="MCPsignal_dom"/>
</dbReference>
<dbReference type="SUPFAM" id="SSF58104">
    <property type="entry name" value="Methyl-accepting chemotaxis protein (MCP) signaling domain"/>
    <property type="match status" value="1"/>
</dbReference>
<dbReference type="STRING" id="796620.VIBC2010_15769"/>
<comment type="subcellular location">
    <subcellularLocation>
        <location evidence="1">Membrane</location>
    </subcellularLocation>
</comment>
<evidence type="ECO:0000256" key="3">
    <source>
        <dbReference type="ARBA" id="ARBA00029447"/>
    </source>
</evidence>
<protein>
    <recommendedName>
        <fullName evidence="6">Methyl-accepting transducer domain-containing protein</fullName>
    </recommendedName>
</protein>
<dbReference type="OrthoDB" id="5878059at2"/>
<dbReference type="SMART" id="SM00283">
    <property type="entry name" value="MA"/>
    <property type="match status" value="1"/>
</dbReference>
<dbReference type="GO" id="GO:0016020">
    <property type="term" value="C:membrane"/>
    <property type="evidence" value="ECO:0007669"/>
    <property type="project" value="UniProtKB-SubCell"/>
</dbReference>
<dbReference type="GO" id="GO:0007165">
    <property type="term" value="P:signal transduction"/>
    <property type="evidence" value="ECO:0007669"/>
    <property type="project" value="UniProtKB-KW"/>
</dbReference>
<dbReference type="RefSeq" id="WP_009599309.1">
    <property type="nucleotide sequence ID" value="NZ_AEIU01000003.1"/>
</dbReference>
<keyword evidence="5" id="KW-0812">Transmembrane</keyword>
<dbReference type="eggNOG" id="COG0840">
    <property type="taxonomic scope" value="Bacteria"/>
</dbReference>
<dbReference type="Pfam" id="PF00015">
    <property type="entry name" value="MCPsignal"/>
    <property type="match status" value="1"/>
</dbReference>
<dbReference type="EMBL" id="AEIU01000003">
    <property type="protein sequence ID" value="EFP98385.1"/>
    <property type="molecule type" value="Genomic_DNA"/>
</dbReference>
<keyword evidence="8" id="KW-1185">Reference proteome</keyword>
<feature type="domain" description="Methyl-accepting transducer" evidence="6">
    <location>
        <begin position="135"/>
        <end position="371"/>
    </location>
</feature>
<keyword evidence="5" id="KW-0472">Membrane</keyword>
<feature type="transmembrane region" description="Helical" evidence="5">
    <location>
        <begin position="20"/>
        <end position="41"/>
    </location>
</feature>
<dbReference type="GO" id="GO:0006935">
    <property type="term" value="P:chemotaxis"/>
    <property type="evidence" value="ECO:0007669"/>
    <property type="project" value="UniProtKB-ARBA"/>
</dbReference>
<name>E3BEL8_9VIBR</name>
<dbReference type="PANTHER" id="PTHR32089">
    <property type="entry name" value="METHYL-ACCEPTING CHEMOTAXIS PROTEIN MCPB"/>
    <property type="match status" value="1"/>
</dbReference>
<dbReference type="AlphaFoldDB" id="E3BEL8"/>